<evidence type="ECO:0000256" key="3">
    <source>
        <dbReference type="PROSITE-ProRule" id="PRU00339"/>
    </source>
</evidence>
<gene>
    <name evidence="6" type="ORF">KFL_000160290</name>
</gene>
<dbReference type="CDD" id="cd02947">
    <property type="entry name" value="TRX_family"/>
    <property type="match status" value="1"/>
</dbReference>
<evidence type="ECO:0000259" key="5">
    <source>
        <dbReference type="PROSITE" id="PS51352"/>
    </source>
</evidence>
<dbReference type="Pfam" id="PF07719">
    <property type="entry name" value="TPR_2"/>
    <property type="match status" value="1"/>
</dbReference>
<dbReference type="InterPro" id="IPR044534">
    <property type="entry name" value="TTL1-4"/>
</dbReference>
<sequence length="505" mass="54457">MGGGDKCTPSSEDDAHDVNGGHEKQQGSKEAEELKNQGNELYQAGRVKDALSKFDEAVSKSPDVAVYRANKAAALSSLGRLGEAMLESKKAVELDDNYARAHERLANLCLRLGRFKEAKKHFEKAGEGGKDGQKRADQLDQHAKAALCARDKGEWEKALREADATIQGGADADCTLLGVKAEALQNLGRSDEAEKARAQAEKAAADAGTPAIRDPVISMLRAKIAASTGNFDGAVAAAERAVKLDPDNCAAIQTLKQVRALANARTRGNDLFKAGDFGGAEKAYSEGLETPLGKENAFLLSNRAAARSKQGHWEEALADADKATRAYPNYSKAKLRRAHAYRNLGRHEEAVRDLEELAAAAPYDADLGRELWEANRELAQSRGEDVSGWKFTPPGGLVDVTSDQQYRERVNGPGLVVGYFTATWCGPCRQIAPVIKKLPEKYPGLSIMKVDIDSHQQLAAAEGVASVPTFKVYKNGRKVNEITGANAPLLDQVISQNLQDILKKV</sequence>
<dbReference type="InterPro" id="IPR011990">
    <property type="entry name" value="TPR-like_helical_dom_sf"/>
</dbReference>
<accession>A0A1Y1HPT6</accession>
<feature type="region of interest" description="Disordered" evidence="4">
    <location>
        <begin position="1"/>
        <end position="41"/>
    </location>
</feature>
<dbReference type="PANTHER" id="PTHR46050:SF29">
    <property type="entry name" value="TPR REPEAT-CONTAINING THIOREDOXIN TTL4"/>
    <property type="match status" value="1"/>
</dbReference>
<dbReference type="Pfam" id="PF13432">
    <property type="entry name" value="TPR_16"/>
    <property type="match status" value="3"/>
</dbReference>
<dbReference type="PROSITE" id="PS51352">
    <property type="entry name" value="THIOREDOXIN_2"/>
    <property type="match status" value="1"/>
</dbReference>
<dbReference type="OrthoDB" id="2121326at2759"/>
<organism evidence="6 7">
    <name type="scientific">Klebsormidium nitens</name>
    <name type="common">Green alga</name>
    <name type="synonym">Ulothrix nitens</name>
    <dbReference type="NCBI Taxonomy" id="105231"/>
    <lineage>
        <taxon>Eukaryota</taxon>
        <taxon>Viridiplantae</taxon>
        <taxon>Streptophyta</taxon>
        <taxon>Klebsormidiophyceae</taxon>
        <taxon>Klebsormidiales</taxon>
        <taxon>Klebsormidiaceae</taxon>
        <taxon>Klebsormidium</taxon>
    </lineage>
</organism>
<dbReference type="SMART" id="SM00028">
    <property type="entry name" value="TPR"/>
    <property type="match status" value="6"/>
</dbReference>
<dbReference type="InterPro" id="IPR013105">
    <property type="entry name" value="TPR_2"/>
</dbReference>
<dbReference type="PROSITE" id="PS50005">
    <property type="entry name" value="TPR"/>
    <property type="match status" value="1"/>
</dbReference>
<dbReference type="SUPFAM" id="SSF52833">
    <property type="entry name" value="Thioredoxin-like"/>
    <property type="match status" value="1"/>
</dbReference>
<dbReference type="Proteomes" id="UP000054558">
    <property type="component" value="Unassembled WGS sequence"/>
</dbReference>
<dbReference type="STRING" id="105231.A0A1Y1HPT6"/>
<dbReference type="Pfam" id="PF00085">
    <property type="entry name" value="Thioredoxin"/>
    <property type="match status" value="1"/>
</dbReference>
<dbReference type="GO" id="GO:0006950">
    <property type="term" value="P:response to stress"/>
    <property type="evidence" value="ECO:0007669"/>
    <property type="project" value="UniProtKB-ARBA"/>
</dbReference>
<dbReference type="PANTHER" id="PTHR46050">
    <property type="entry name" value="TPR REPEAT-CONTAINING THIOREDOXIN"/>
    <property type="match status" value="1"/>
</dbReference>
<feature type="compositionally biased region" description="Basic and acidic residues" evidence="4">
    <location>
        <begin position="16"/>
        <end position="35"/>
    </location>
</feature>
<dbReference type="SUPFAM" id="SSF48452">
    <property type="entry name" value="TPR-like"/>
    <property type="match status" value="2"/>
</dbReference>
<reference evidence="6 7" key="1">
    <citation type="journal article" date="2014" name="Nat. Commun.">
        <title>Klebsormidium flaccidum genome reveals primary factors for plant terrestrial adaptation.</title>
        <authorList>
            <person name="Hori K."/>
            <person name="Maruyama F."/>
            <person name="Fujisawa T."/>
            <person name="Togashi T."/>
            <person name="Yamamoto N."/>
            <person name="Seo M."/>
            <person name="Sato S."/>
            <person name="Yamada T."/>
            <person name="Mori H."/>
            <person name="Tajima N."/>
            <person name="Moriyama T."/>
            <person name="Ikeuchi M."/>
            <person name="Watanabe M."/>
            <person name="Wada H."/>
            <person name="Kobayashi K."/>
            <person name="Saito M."/>
            <person name="Masuda T."/>
            <person name="Sasaki-Sekimoto Y."/>
            <person name="Mashiguchi K."/>
            <person name="Awai K."/>
            <person name="Shimojima M."/>
            <person name="Masuda S."/>
            <person name="Iwai M."/>
            <person name="Nobusawa T."/>
            <person name="Narise T."/>
            <person name="Kondo S."/>
            <person name="Saito H."/>
            <person name="Sato R."/>
            <person name="Murakawa M."/>
            <person name="Ihara Y."/>
            <person name="Oshima-Yamada Y."/>
            <person name="Ohtaka K."/>
            <person name="Satoh M."/>
            <person name="Sonobe K."/>
            <person name="Ishii M."/>
            <person name="Ohtani R."/>
            <person name="Kanamori-Sato M."/>
            <person name="Honoki R."/>
            <person name="Miyazaki D."/>
            <person name="Mochizuki H."/>
            <person name="Umetsu J."/>
            <person name="Higashi K."/>
            <person name="Shibata D."/>
            <person name="Kamiya Y."/>
            <person name="Sato N."/>
            <person name="Nakamura Y."/>
            <person name="Tabata S."/>
            <person name="Ida S."/>
            <person name="Kurokawa K."/>
            <person name="Ohta H."/>
        </authorList>
    </citation>
    <scope>NUCLEOTIDE SEQUENCE [LARGE SCALE GENOMIC DNA]</scope>
    <source>
        <strain evidence="6 7">NIES-2285</strain>
    </source>
</reference>
<dbReference type="Gene3D" id="1.25.40.10">
    <property type="entry name" value="Tetratricopeptide repeat domain"/>
    <property type="match status" value="1"/>
</dbReference>
<evidence type="ECO:0000256" key="1">
    <source>
        <dbReference type="ARBA" id="ARBA00022737"/>
    </source>
</evidence>
<keyword evidence="1" id="KW-0677">Repeat</keyword>
<keyword evidence="2 3" id="KW-0802">TPR repeat</keyword>
<evidence type="ECO:0000313" key="6">
    <source>
        <dbReference type="EMBL" id="GAQ78626.1"/>
    </source>
</evidence>
<evidence type="ECO:0000256" key="4">
    <source>
        <dbReference type="SAM" id="MobiDB-lite"/>
    </source>
</evidence>
<dbReference type="Gene3D" id="3.40.30.10">
    <property type="entry name" value="Glutaredoxin"/>
    <property type="match status" value="1"/>
</dbReference>
<dbReference type="AlphaFoldDB" id="A0A1Y1HPT6"/>
<protein>
    <recommendedName>
        <fullName evidence="5">Thioredoxin domain-containing protein</fullName>
    </recommendedName>
</protein>
<dbReference type="OMA" id="EQYKNGC"/>
<dbReference type="InterPro" id="IPR036249">
    <property type="entry name" value="Thioredoxin-like_sf"/>
</dbReference>
<dbReference type="InterPro" id="IPR019734">
    <property type="entry name" value="TPR_rpt"/>
</dbReference>
<feature type="domain" description="Thioredoxin" evidence="5">
    <location>
        <begin position="380"/>
        <end position="499"/>
    </location>
</feature>
<proteinExistence type="predicted"/>
<dbReference type="EMBL" id="DF236965">
    <property type="protein sequence ID" value="GAQ78626.1"/>
    <property type="molecule type" value="Genomic_DNA"/>
</dbReference>
<keyword evidence="7" id="KW-1185">Reference proteome</keyword>
<feature type="repeat" description="TPR" evidence="3">
    <location>
        <begin position="31"/>
        <end position="64"/>
    </location>
</feature>
<dbReference type="InterPro" id="IPR013766">
    <property type="entry name" value="Thioredoxin_domain"/>
</dbReference>
<name>A0A1Y1HPT6_KLENI</name>
<evidence type="ECO:0000313" key="7">
    <source>
        <dbReference type="Proteomes" id="UP000054558"/>
    </source>
</evidence>
<evidence type="ECO:0000256" key="2">
    <source>
        <dbReference type="ARBA" id="ARBA00022803"/>
    </source>
</evidence>